<evidence type="ECO:0008006" key="3">
    <source>
        <dbReference type="Google" id="ProtNLM"/>
    </source>
</evidence>
<evidence type="ECO:0000313" key="2">
    <source>
        <dbReference type="Proteomes" id="UP000288812"/>
    </source>
</evidence>
<comment type="caution">
    <text evidence="1">The sequence shown here is derived from an EMBL/GenBank/DDBJ whole genome shotgun (WGS) entry which is preliminary data.</text>
</comment>
<dbReference type="EMBL" id="RLIH01000019">
    <property type="protein sequence ID" value="RVU53961.1"/>
    <property type="molecule type" value="Genomic_DNA"/>
</dbReference>
<sequence>MKKIVTIILTLLLLVGCSRGTSEKVAEEYLESIKSMDFESAKTYMANEKSFFSIENFGDSLYEGYVRVGLSDFDDESKEIIKSAARKYVDEAVVKSMDFDYEILEKSNTSGGIEVVVKLDVLNGEDFKSHFKELEEIERGSYALNLEKAEALSRGYETLIKELKDYESRVSKEFKLKLIKVDGTYKVENGVEIMDVLIEPFTSFIGIFSN</sequence>
<proteinExistence type="predicted"/>
<keyword evidence="2" id="KW-1185">Reference proteome</keyword>
<name>A0A437S4M0_9FIRM</name>
<dbReference type="OrthoDB" id="92465at2"/>
<accession>A0A437S4M0</accession>
<dbReference type="PROSITE" id="PS51257">
    <property type="entry name" value="PROKAR_LIPOPROTEIN"/>
    <property type="match status" value="1"/>
</dbReference>
<protein>
    <recommendedName>
        <fullName evidence="3">DUF5105 domain-containing protein</fullName>
    </recommendedName>
</protein>
<organism evidence="1 2">
    <name type="scientific">Anaerosphaera multitolerans</name>
    <dbReference type="NCBI Taxonomy" id="2487351"/>
    <lineage>
        <taxon>Bacteria</taxon>
        <taxon>Bacillati</taxon>
        <taxon>Bacillota</taxon>
        <taxon>Tissierellia</taxon>
        <taxon>Tissierellales</taxon>
        <taxon>Peptoniphilaceae</taxon>
        <taxon>Anaerosphaera</taxon>
    </lineage>
</organism>
<evidence type="ECO:0000313" key="1">
    <source>
        <dbReference type="EMBL" id="RVU53961.1"/>
    </source>
</evidence>
<reference evidence="1 2" key="1">
    <citation type="submission" date="2018-11" db="EMBL/GenBank/DDBJ databases">
        <title>Genome sequencing and assembly of Anaerosphaera sp. nov., GS7-6-2.</title>
        <authorList>
            <person name="Rettenmaier R."/>
            <person name="Liebl W."/>
            <person name="Zverlov V."/>
        </authorList>
    </citation>
    <scope>NUCLEOTIDE SEQUENCE [LARGE SCALE GENOMIC DNA]</scope>
    <source>
        <strain evidence="1 2">GS7-6-2</strain>
    </source>
</reference>
<gene>
    <name evidence="1" type="ORF">EF514_09980</name>
</gene>
<dbReference type="RefSeq" id="WP_127725299.1">
    <property type="nucleotide sequence ID" value="NZ_RLIH01000019.1"/>
</dbReference>
<dbReference type="AlphaFoldDB" id="A0A437S4M0"/>
<dbReference type="Proteomes" id="UP000288812">
    <property type="component" value="Unassembled WGS sequence"/>
</dbReference>